<dbReference type="EMBL" id="FOCX01000009">
    <property type="protein sequence ID" value="SEO18015.1"/>
    <property type="molecule type" value="Genomic_DNA"/>
</dbReference>
<gene>
    <name evidence="1" type="ORF">SAMN05216388_100936</name>
</gene>
<evidence type="ECO:0000313" key="2">
    <source>
        <dbReference type="Proteomes" id="UP000198775"/>
    </source>
</evidence>
<organism evidence="1 2">
    <name type="scientific">Halorientalis persicus</name>
    <dbReference type="NCBI Taxonomy" id="1367881"/>
    <lineage>
        <taxon>Archaea</taxon>
        <taxon>Methanobacteriati</taxon>
        <taxon>Methanobacteriota</taxon>
        <taxon>Stenosarchaea group</taxon>
        <taxon>Halobacteria</taxon>
        <taxon>Halobacteriales</taxon>
        <taxon>Haloarculaceae</taxon>
        <taxon>Halorientalis</taxon>
    </lineage>
</organism>
<evidence type="ECO:0000313" key="1">
    <source>
        <dbReference type="EMBL" id="SEO18015.1"/>
    </source>
</evidence>
<name>A0A1H8MKV7_9EURY</name>
<reference evidence="2" key="1">
    <citation type="submission" date="2016-10" db="EMBL/GenBank/DDBJ databases">
        <authorList>
            <person name="Varghese N."/>
            <person name="Submissions S."/>
        </authorList>
    </citation>
    <scope>NUCLEOTIDE SEQUENCE [LARGE SCALE GENOMIC DNA]</scope>
    <source>
        <strain evidence="2">IBRC-M 10043</strain>
    </source>
</reference>
<proteinExistence type="predicted"/>
<accession>A0A1H8MKV7</accession>
<sequence length="81" mass="9199">MINGSILGVGIQNSSGNEEINQDGLKIKLDKELNSEYNIRVVAFRDSNQNYKFDQNKDLPCIKENGELVQADMKVDFSKYN</sequence>
<dbReference type="AlphaFoldDB" id="A0A1H8MKV7"/>
<protein>
    <submittedName>
        <fullName evidence="1">Uncharacterized protein</fullName>
    </submittedName>
</protein>
<dbReference type="Proteomes" id="UP000198775">
    <property type="component" value="Unassembled WGS sequence"/>
</dbReference>
<keyword evidence="2" id="KW-1185">Reference proteome</keyword>